<name>A0A511KMH3_RHOTO</name>
<keyword evidence="3" id="KW-0689">Ribosomal protein</keyword>
<dbReference type="Gene3D" id="2.40.50.140">
    <property type="entry name" value="Nucleic acid-binding proteins"/>
    <property type="match status" value="1"/>
</dbReference>
<dbReference type="PANTHER" id="PTHR13489">
    <property type="entry name" value="MINI-CHROMOSOME MAINTENANCE COMPLEX-BINDING PROTEIN"/>
    <property type="match status" value="1"/>
</dbReference>
<evidence type="ECO:0000259" key="7">
    <source>
        <dbReference type="Pfam" id="PF08784"/>
    </source>
</evidence>
<dbReference type="Gene3D" id="1.10.10.10">
    <property type="entry name" value="Winged helix-like DNA-binding domain superfamily/Winged helix DNA-binding domain"/>
    <property type="match status" value="1"/>
</dbReference>
<dbReference type="InterPro" id="IPR036388">
    <property type="entry name" value="WH-like_DNA-bd_sf"/>
</dbReference>
<evidence type="ECO:0000313" key="8">
    <source>
        <dbReference type="EMBL" id="GEM11578.1"/>
    </source>
</evidence>
<evidence type="ECO:0000256" key="3">
    <source>
        <dbReference type="ARBA" id="ARBA00022980"/>
    </source>
</evidence>
<dbReference type="GO" id="GO:1990904">
    <property type="term" value="C:ribonucleoprotein complex"/>
    <property type="evidence" value="ECO:0007669"/>
    <property type="project" value="UniProtKB-KW"/>
</dbReference>
<sequence>MLADLDLALKRPAELVQRLYADDPSLDGFEKRVAETFSQLLSDDKAVQQIPMLTSLSTPSTLPPPGSLVRFRAMVQDTGMGSELYQAVGEGDTVFMYGADEEGMGGDPEDYSKLKERQLFYVVSVPGETEWLKENLDNASISNLQSSLDRLSLNASSSSAPAPAASKNPNPAEPHFGLVAKIYGDSGESHKTTDVCEFIGVLGETSLRNAFDELSDSASSWTSTVPALHVILTRPASKPTLPASPTEKEAREAIRKELVAYLAESLAGDSDAAEWVLLALVSRTHTRHATGMVLGSLSLNLALPDCFTTTLPDTIASLVPTSTTLDLSIASLNNQNTRLAPRSRDESLESGRLQLANGTAVVVDLRGIGEGKLEGTGVQNLRHVATTVAQQKLSYQFPFSTFELETDLNFILLSEGKAIVPSECIVYVKPATDAKASTSRPDKAKLDQLRSFISAAKYSTFDIPEGMSEVIQSDFVERRQASHGGEGMSQDDLVFRMTAARLMALSYGEKAMSKEAWLRTAELDDRRKERMPAVPQQQKGKVHGSLARAGKVKSQTPKVEPQEKKKKVTGRAKKRHLYNSRFVNVTVQPGGKGYAGGGFMMGSQGGGSQSSPGGGKRSGTSALRPVTIHQLHSATQAFAEAEFYVDNAELKDITLVACIRNISHTQTQMTMLIEDGTGQIDARMWKDPNAEETGQDEYQLNTYVRIIGALKTFSNKRHVSANRVRPIEDFNEILFHPIECIYVHKYYTEGPPGGDAGGTHAITHTTYDSGANPYAGGGGLATPHDDIYADLPSGQRTIMTTIAQQVNSGQSGEEGVNINAVIRAIGGNPSAIRNDIETLVGDGHLYQTIDDDHVLPTAS</sequence>
<evidence type="ECO:0000256" key="6">
    <source>
        <dbReference type="SAM" id="MobiDB-lite"/>
    </source>
</evidence>
<reference evidence="8 9" key="1">
    <citation type="submission" date="2019-07" db="EMBL/GenBank/DDBJ databases">
        <title>Rhodotorula toruloides NBRC10032 genome sequencing.</title>
        <authorList>
            <person name="Shida Y."/>
            <person name="Takaku H."/>
            <person name="Ogasawara W."/>
            <person name="Mori K."/>
        </authorList>
    </citation>
    <scope>NUCLEOTIDE SEQUENCE [LARGE SCALE GENOMIC DNA]</scope>
    <source>
        <strain evidence="8 9">NBRC10032</strain>
    </source>
</reference>
<dbReference type="Pfam" id="PF09739">
    <property type="entry name" value="MCM_bind"/>
    <property type="match status" value="2"/>
</dbReference>
<protein>
    <submittedName>
        <fullName evidence="8">Mini-chromosome maintenance complex-binding protein</fullName>
    </submittedName>
</protein>
<dbReference type="EMBL" id="BJWK01000016">
    <property type="protein sequence ID" value="GEM11578.1"/>
    <property type="molecule type" value="Genomic_DNA"/>
</dbReference>
<dbReference type="GO" id="GO:0005634">
    <property type="term" value="C:nucleus"/>
    <property type="evidence" value="ECO:0007669"/>
    <property type="project" value="UniProtKB-SubCell"/>
</dbReference>
<evidence type="ECO:0000256" key="1">
    <source>
        <dbReference type="ARBA" id="ARBA00004123"/>
    </source>
</evidence>
<dbReference type="PANTHER" id="PTHR13489:SF0">
    <property type="entry name" value="MINI-CHROMOSOME MAINTENANCE COMPLEX-BINDING PROTEIN"/>
    <property type="match status" value="1"/>
</dbReference>
<evidence type="ECO:0000313" key="9">
    <source>
        <dbReference type="Proteomes" id="UP000321518"/>
    </source>
</evidence>
<feature type="compositionally biased region" description="Gly residues" evidence="6">
    <location>
        <begin position="600"/>
        <end position="617"/>
    </location>
</feature>
<dbReference type="InterPro" id="IPR006846">
    <property type="entry name" value="Ribosomal_eS30"/>
</dbReference>
<dbReference type="GO" id="GO:0003735">
    <property type="term" value="F:structural constituent of ribosome"/>
    <property type="evidence" value="ECO:0007669"/>
    <property type="project" value="InterPro"/>
</dbReference>
<feature type="domain" description="Replication protein A C-terminal" evidence="7">
    <location>
        <begin position="746"/>
        <end position="852"/>
    </location>
</feature>
<keyword evidence="4" id="KW-0539">Nucleus</keyword>
<keyword evidence="5" id="KW-0687">Ribonucleoprotein</keyword>
<gene>
    <name evidence="8" type="ORF">Rt10032_c16g5595</name>
</gene>
<dbReference type="SUPFAM" id="SSF46785">
    <property type="entry name" value="Winged helix' DNA-binding domain"/>
    <property type="match status" value="1"/>
</dbReference>
<comment type="subcellular location">
    <subcellularLocation>
        <location evidence="1">Nucleus</location>
    </subcellularLocation>
</comment>
<dbReference type="InterPro" id="IPR019140">
    <property type="entry name" value="MCM_complex-bd"/>
</dbReference>
<comment type="similarity">
    <text evidence="2">Belongs to the replication factor A protein 2 family.</text>
</comment>
<dbReference type="Pfam" id="PF08784">
    <property type="entry name" value="RPA_C"/>
    <property type="match status" value="1"/>
</dbReference>
<dbReference type="GO" id="GO:0006261">
    <property type="term" value="P:DNA-templated DNA replication"/>
    <property type="evidence" value="ECO:0007669"/>
    <property type="project" value="TreeGrafter"/>
</dbReference>
<comment type="caution">
    <text evidence="8">The sequence shown here is derived from an EMBL/GenBank/DDBJ whole genome shotgun (WGS) entry which is preliminary data.</text>
</comment>
<evidence type="ECO:0000256" key="4">
    <source>
        <dbReference type="ARBA" id="ARBA00023242"/>
    </source>
</evidence>
<dbReference type="OrthoDB" id="329666at2759"/>
<dbReference type="CDD" id="cd04478">
    <property type="entry name" value="RPA2_DBD_D"/>
    <property type="match status" value="1"/>
</dbReference>
<proteinExistence type="inferred from homology"/>
<evidence type="ECO:0000256" key="2">
    <source>
        <dbReference type="ARBA" id="ARBA00007815"/>
    </source>
</evidence>
<feature type="region of interest" description="Disordered" evidence="6">
    <location>
        <begin position="600"/>
        <end position="621"/>
    </location>
</feature>
<dbReference type="Pfam" id="PF04758">
    <property type="entry name" value="Ribosomal_S30"/>
    <property type="match status" value="1"/>
</dbReference>
<organism evidence="8 9">
    <name type="scientific">Rhodotorula toruloides</name>
    <name type="common">Yeast</name>
    <name type="synonym">Rhodosporidium toruloides</name>
    <dbReference type="NCBI Taxonomy" id="5286"/>
    <lineage>
        <taxon>Eukaryota</taxon>
        <taxon>Fungi</taxon>
        <taxon>Dikarya</taxon>
        <taxon>Basidiomycota</taxon>
        <taxon>Pucciniomycotina</taxon>
        <taxon>Microbotryomycetes</taxon>
        <taxon>Sporidiobolales</taxon>
        <taxon>Sporidiobolaceae</taxon>
        <taxon>Rhodotorula</taxon>
    </lineage>
</organism>
<dbReference type="InterPro" id="IPR036390">
    <property type="entry name" value="WH_DNA-bd_sf"/>
</dbReference>
<dbReference type="InterPro" id="IPR014892">
    <property type="entry name" value="RPA_C"/>
</dbReference>
<dbReference type="AlphaFoldDB" id="A0A511KMH3"/>
<dbReference type="GO" id="GO:0003682">
    <property type="term" value="F:chromatin binding"/>
    <property type="evidence" value="ECO:0007669"/>
    <property type="project" value="TreeGrafter"/>
</dbReference>
<accession>A0A511KMH3</accession>
<feature type="region of interest" description="Disordered" evidence="6">
    <location>
        <begin position="528"/>
        <end position="572"/>
    </location>
</feature>
<dbReference type="SUPFAM" id="SSF50249">
    <property type="entry name" value="Nucleic acid-binding proteins"/>
    <property type="match status" value="1"/>
</dbReference>
<dbReference type="GO" id="GO:0005840">
    <property type="term" value="C:ribosome"/>
    <property type="evidence" value="ECO:0007669"/>
    <property type="project" value="UniProtKB-KW"/>
</dbReference>
<dbReference type="Proteomes" id="UP000321518">
    <property type="component" value="Unassembled WGS sequence"/>
</dbReference>
<evidence type="ECO:0000256" key="5">
    <source>
        <dbReference type="ARBA" id="ARBA00023274"/>
    </source>
</evidence>
<dbReference type="InterPro" id="IPR012340">
    <property type="entry name" value="NA-bd_OB-fold"/>
</dbReference>
<dbReference type="GO" id="GO:0006412">
    <property type="term" value="P:translation"/>
    <property type="evidence" value="ECO:0007669"/>
    <property type="project" value="InterPro"/>
</dbReference>